<name>A0A2M3ZU13_9DIPT</name>
<dbReference type="EMBL" id="GGFM01011258">
    <property type="protein sequence ID" value="MBW32009.1"/>
    <property type="molecule type" value="Transcribed_RNA"/>
</dbReference>
<reference evidence="1" key="1">
    <citation type="submission" date="2018-01" db="EMBL/GenBank/DDBJ databases">
        <title>An insight into the sialome of Amazonian anophelines.</title>
        <authorList>
            <person name="Ribeiro J.M."/>
            <person name="Scarpassa V."/>
            <person name="Calvo E."/>
        </authorList>
    </citation>
    <scope>NUCLEOTIDE SEQUENCE</scope>
    <source>
        <tissue evidence="1">Salivary glands</tissue>
    </source>
</reference>
<sequence length="102" mass="11147">MPHFHRPPVHHVSVCASKRWLYWLVVGARTAHACRVPSRSVHPLPSPARRAWRSSSSMSFPSNPVSSTTPSDCFSGGNFPLFSSPPFHRLVVGGLASVDNCP</sequence>
<organism evidence="1">
    <name type="scientific">Anopheles braziliensis</name>
    <dbReference type="NCBI Taxonomy" id="58242"/>
    <lineage>
        <taxon>Eukaryota</taxon>
        <taxon>Metazoa</taxon>
        <taxon>Ecdysozoa</taxon>
        <taxon>Arthropoda</taxon>
        <taxon>Hexapoda</taxon>
        <taxon>Insecta</taxon>
        <taxon>Pterygota</taxon>
        <taxon>Neoptera</taxon>
        <taxon>Endopterygota</taxon>
        <taxon>Diptera</taxon>
        <taxon>Nematocera</taxon>
        <taxon>Culicoidea</taxon>
        <taxon>Culicidae</taxon>
        <taxon>Anophelinae</taxon>
        <taxon>Anopheles</taxon>
    </lineage>
</organism>
<proteinExistence type="predicted"/>
<accession>A0A2M3ZU13</accession>
<evidence type="ECO:0000313" key="1">
    <source>
        <dbReference type="EMBL" id="MBW32009.1"/>
    </source>
</evidence>
<protein>
    <submittedName>
        <fullName evidence="1">Putative secreted peptide</fullName>
    </submittedName>
</protein>
<dbReference type="AlphaFoldDB" id="A0A2M3ZU13"/>